<dbReference type="EMBL" id="GL883114">
    <property type="protein sequence ID" value="EGG05117.1"/>
    <property type="molecule type" value="Genomic_DNA"/>
</dbReference>
<evidence type="ECO:0000313" key="3">
    <source>
        <dbReference type="EMBL" id="EGG05117.1"/>
    </source>
</evidence>
<dbReference type="PROSITE" id="PS50089">
    <property type="entry name" value="ZF_RING_2"/>
    <property type="match status" value="1"/>
</dbReference>
<dbReference type="InterPro" id="IPR001841">
    <property type="entry name" value="Znf_RING"/>
</dbReference>
<evidence type="ECO:0000259" key="2">
    <source>
        <dbReference type="PROSITE" id="PS50089"/>
    </source>
</evidence>
<dbReference type="KEGG" id="mlr:MELLADRAFT_107789"/>
<keyword evidence="4" id="KW-1185">Reference proteome</keyword>
<dbReference type="InterPro" id="IPR013083">
    <property type="entry name" value="Znf_RING/FYVE/PHD"/>
</dbReference>
<dbReference type="SUPFAM" id="SSF57850">
    <property type="entry name" value="RING/U-box"/>
    <property type="match status" value="1"/>
</dbReference>
<dbReference type="GeneID" id="18923273"/>
<accession>F4RQY3</accession>
<keyword evidence="1" id="KW-0862">Zinc</keyword>
<evidence type="ECO:0000313" key="4">
    <source>
        <dbReference type="Proteomes" id="UP000001072"/>
    </source>
</evidence>
<sequence>MFQYRPEYMKTLPPIIENSQEQSHEGLIFFTLLNSKENQESSNGLSRSNHEIYTDKRSSWSNPKVLFRKFFFPPDLSKLESYQNLNPQVLHELDHIGIQIMIQMMVGLTSNSIHPPFLQSNVNLMTLLKDGTYDKALQLALRLLQQPGSSMKEHLWLLGLLNILRDQLPIGELPTLREDIKEGPICWGVLELLYTQRLDLVQMAKKVWKGDHLSEDENRTIAEAIARVKLLAKLQGWINQENSSLSGYTKVFLELHDKLLQEDKPMKERNSLEFLRSCLEHATNIDTPKREVSATCWIIKHLKTYHPEIQEILQPVLLRHKHFQDQYSKEEFQIYMERFLLNGNLDSYPLIGHHFSSFTNLSKVSLKNFEKVIHAFKVQENVNNMREIYDYHLKKTFILQSLYRISSYTDGASQYLDTQLIWKENEQRFIFKKRFSPVINNLQEDDVCAICRETFFLGDGVVKLNCQGHHQYHASCFMPMVIEHLSGKDICCPLCRNKIQLPLPYDSFMVWRYLDD</sequence>
<evidence type="ECO:0000256" key="1">
    <source>
        <dbReference type="PROSITE-ProRule" id="PRU00175"/>
    </source>
</evidence>
<reference evidence="4" key="1">
    <citation type="journal article" date="2011" name="Proc. Natl. Acad. Sci. U.S.A.">
        <title>Obligate biotrophy features unraveled by the genomic analysis of rust fungi.</title>
        <authorList>
            <person name="Duplessis S."/>
            <person name="Cuomo C.A."/>
            <person name="Lin Y.-C."/>
            <person name="Aerts A."/>
            <person name="Tisserant E."/>
            <person name="Veneault-Fourrey C."/>
            <person name="Joly D.L."/>
            <person name="Hacquard S."/>
            <person name="Amselem J."/>
            <person name="Cantarel B.L."/>
            <person name="Chiu R."/>
            <person name="Coutinho P.M."/>
            <person name="Feau N."/>
            <person name="Field M."/>
            <person name="Frey P."/>
            <person name="Gelhaye E."/>
            <person name="Goldberg J."/>
            <person name="Grabherr M.G."/>
            <person name="Kodira C.D."/>
            <person name="Kohler A."/>
            <person name="Kuees U."/>
            <person name="Lindquist E.A."/>
            <person name="Lucas S.M."/>
            <person name="Mago R."/>
            <person name="Mauceli E."/>
            <person name="Morin E."/>
            <person name="Murat C."/>
            <person name="Pangilinan J.L."/>
            <person name="Park R."/>
            <person name="Pearson M."/>
            <person name="Quesneville H."/>
            <person name="Rouhier N."/>
            <person name="Sakthikumar S."/>
            <person name="Salamov A.A."/>
            <person name="Schmutz J."/>
            <person name="Selles B."/>
            <person name="Shapiro H."/>
            <person name="Tanguay P."/>
            <person name="Tuskan G.A."/>
            <person name="Henrissat B."/>
            <person name="Van de Peer Y."/>
            <person name="Rouze P."/>
            <person name="Ellis J.G."/>
            <person name="Dodds P.N."/>
            <person name="Schein J.E."/>
            <person name="Zhong S."/>
            <person name="Hamelin R.C."/>
            <person name="Grigoriev I.V."/>
            <person name="Szabo L.J."/>
            <person name="Martin F."/>
        </authorList>
    </citation>
    <scope>NUCLEOTIDE SEQUENCE [LARGE SCALE GENOMIC DNA]</scope>
    <source>
        <strain evidence="4">98AG31 / pathotype 3-4-7</strain>
    </source>
</reference>
<proteinExistence type="predicted"/>
<dbReference type="RefSeq" id="XP_007411482.1">
    <property type="nucleotide sequence ID" value="XM_007411420.1"/>
</dbReference>
<gene>
    <name evidence="3" type="ORF">MELLADRAFT_107789</name>
</gene>
<dbReference type="GO" id="GO:0008270">
    <property type="term" value="F:zinc ion binding"/>
    <property type="evidence" value="ECO:0007669"/>
    <property type="project" value="UniProtKB-KW"/>
</dbReference>
<dbReference type="OrthoDB" id="1681166at2759"/>
<organism evidence="4">
    <name type="scientific">Melampsora larici-populina (strain 98AG31 / pathotype 3-4-7)</name>
    <name type="common">Poplar leaf rust fungus</name>
    <dbReference type="NCBI Taxonomy" id="747676"/>
    <lineage>
        <taxon>Eukaryota</taxon>
        <taxon>Fungi</taxon>
        <taxon>Dikarya</taxon>
        <taxon>Basidiomycota</taxon>
        <taxon>Pucciniomycotina</taxon>
        <taxon>Pucciniomycetes</taxon>
        <taxon>Pucciniales</taxon>
        <taxon>Melampsoraceae</taxon>
        <taxon>Melampsora</taxon>
    </lineage>
</organism>
<dbReference type="VEuPathDB" id="FungiDB:MELLADRAFT_107789"/>
<dbReference type="Proteomes" id="UP000001072">
    <property type="component" value="Unassembled WGS sequence"/>
</dbReference>
<protein>
    <recommendedName>
        <fullName evidence="2">RING-type domain-containing protein</fullName>
    </recommendedName>
</protein>
<keyword evidence="1" id="KW-0479">Metal-binding</keyword>
<keyword evidence="1" id="KW-0863">Zinc-finger</keyword>
<dbReference type="HOGENOM" id="CLU_527923_0_0_1"/>
<name>F4RQY3_MELLP</name>
<dbReference type="InParanoid" id="F4RQY3"/>
<dbReference type="Gene3D" id="3.30.40.10">
    <property type="entry name" value="Zinc/RING finger domain, C3HC4 (zinc finger)"/>
    <property type="match status" value="1"/>
</dbReference>
<feature type="domain" description="RING-type" evidence="2">
    <location>
        <begin position="448"/>
        <end position="496"/>
    </location>
</feature>
<dbReference type="AlphaFoldDB" id="F4RQY3"/>